<dbReference type="EMBL" id="VYWW01000030">
    <property type="protein sequence ID" value="KAA9321361.1"/>
    <property type="molecule type" value="Genomic_DNA"/>
</dbReference>
<reference evidence="4 5" key="1">
    <citation type="submission" date="2019-09" db="EMBL/GenBank/DDBJ databases">
        <title>Draft genome sequence assemblies of isolates from the urinary tract.</title>
        <authorList>
            <person name="Mores C.R."/>
            <person name="Putonti C."/>
            <person name="Wolfe A.J."/>
        </authorList>
    </citation>
    <scope>NUCLEOTIDE SEQUENCE [LARGE SCALE GENOMIC DNA]</scope>
    <source>
        <strain evidence="4 5">UMB246</strain>
    </source>
</reference>
<sequence length="199" mass="22471">MKRKITIFERMAREEIAKNIKTYMALRGKISQKKLSELTGIPASTIANYSNMSSTPAPEAVKKIAKALDVAPEDIDPRLVNIEEMKNVIQNSKQISNLEKENFRTNLRFLMKEKKITEREIAKMTGYTLISISYWLTGRTTPPTEAATNISKALNIPISSLLSKPSENLKMAILDAIPDDITESEAKKIIDLIKEKKYL</sequence>
<dbReference type="InterPro" id="IPR010982">
    <property type="entry name" value="Lambda_DNA-bd_dom_sf"/>
</dbReference>
<accession>A0A2I1XMR2</accession>
<dbReference type="Proteomes" id="UP000327236">
    <property type="component" value="Unassembled WGS sequence"/>
</dbReference>
<evidence type="ECO:0000256" key="3">
    <source>
        <dbReference type="ARBA" id="ARBA00023163"/>
    </source>
</evidence>
<dbReference type="CDD" id="cd00093">
    <property type="entry name" value="HTH_XRE"/>
    <property type="match status" value="2"/>
</dbReference>
<organism evidence="4 5">
    <name type="scientific">Lactobacillus jensenii</name>
    <dbReference type="NCBI Taxonomy" id="109790"/>
    <lineage>
        <taxon>Bacteria</taxon>
        <taxon>Bacillati</taxon>
        <taxon>Bacillota</taxon>
        <taxon>Bacilli</taxon>
        <taxon>Lactobacillales</taxon>
        <taxon>Lactobacillaceae</taxon>
        <taxon>Lactobacillus</taxon>
    </lineage>
</organism>
<gene>
    <name evidence="4" type="ORF">F6H94_06635</name>
</gene>
<evidence type="ECO:0000256" key="1">
    <source>
        <dbReference type="ARBA" id="ARBA00023015"/>
    </source>
</evidence>
<dbReference type="GO" id="GO:0003677">
    <property type="term" value="F:DNA binding"/>
    <property type="evidence" value="ECO:0007669"/>
    <property type="project" value="UniProtKB-KW"/>
</dbReference>
<dbReference type="PANTHER" id="PTHR40661:SF3">
    <property type="entry name" value="FELS-1 PROPHAGE TRANSCRIPTIONAL REGULATOR"/>
    <property type="match status" value="1"/>
</dbReference>
<keyword evidence="3" id="KW-0804">Transcription</keyword>
<dbReference type="OrthoDB" id="194368at2"/>
<dbReference type="Pfam" id="PF01381">
    <property type="entry name" value="HTH_3"/>
    <property type="match status" value="2"/>
</dbReference>
<comment type="caution">
    <text evidence="4">The sequence shown here is derived from an EMBL/GenBank/DDBJ whole genome shotgun (WGS) entry which is preliminary data.</text>
</comment>
<proteinExistence type="predicted"/>
<dbReference type="PROSITE" id="PS50943">
    <property type="entry name" value="HTH_CROC1"/>
    <property type="match status" value="2"/>
</dbReference>
<evidence type="ECO:0000313" key="5">
    <source>
        <dbReference type="Proteomes" id="UP000327236"/>
    </source>
</evidence>
<dbReference type="RefSeq" id="WP_048588024.1">
    <property type="nucleotide sequence ID" value="NZ_CATOUX010000003.1"/>
</dbReference>
<dbReference type="Gene3D" id="1.10.260.40">
    <property type="entry name" value="lambda repressor-like DNA-binding domains"/>
    <property type="match status" value="2"/>
</dbReference>
<evidence type="ECO:0000256" key="2">
    <source>
        <dbReference type="ARBA" id="ARBA00023125"/>
    </source>
</evidence>
<keyword evidence="1" id="KW-0805">Transcription regulation</keyword>
<dbReference type="SUPFAM" id="SSF47413">
    <property type="entry name" value="lambda repressor-like DNA-binding domains"/>
    <property type="match status" value="2"/>
</dbReference>
<dbReference type="SMART" id="SM00530">
    <property type="entry name" value="HTH_XRE"/>
    <property type="match status" value="2"/>
</dbReference>
<keyword evidence="2" id="KW-0238">DNA-binding</keyword>
<dbReference type="AlphaFoldDB" id="A0A2I1XMR2"/>
<protein>
    <submittedName>
        <fullName evidence="4">Helix-turn-helix transcriptional regulator</fullName>
    </submittedName>
</protein>
<dbReference type="InterPro" id="IPR001387">
    <property type="entry name" value="Cro/C1-type_HTH"/>
</dbReference>
<evidence type="ECO:0000313" key="4">
    <source>
        <dbReference type="EMBL" id="KAA9321361.1"/>
    </source>
</evidence>
<dbReference type="PANTHER" id="PTHR40661">
    <property type="match status" value="1"/>
</dbReference>
<name>A0A2I1XMR2_LACJE</name>